<sequence length="159" mass="17008">MNEGEKIMKQKNRSGLCAAALVGLLLVCVAAAPVGAEETLQLLGGTLLIDETKGTDCCSATGAHSKCLMYTPGTTYRVVVPCEYKDGNDAIGQTAQFRLEGPDGTVDTKSIWDIPIFNNDWKGRLTVDFTPDGPGTYYWELTCSEGAHSASARGSIELR</sequence>
<evidence type="ECO:0000313" key="2">
    <source>
        <dbReference type="Proteomes" id="UP000069850"/>
    </source>
</evidence>
<accession>A0A0X3BLT3</accession>
<name>A0A0X3BLT3_9EURY</name>
<evidence type="ECO:0000313" key="1">
    <source>
        <dbReference type="EMBL" id="CVK32963.1"/>
    </source>
</evidence>
<dbReference type="AlphaFoldDB" id="A0A0X3BLT3"/>
<proteinExistence type="predicted"/>
<dbReference type="KEGG" id="mema:MMAB1_1750"/>
<reference evidence="1 2" key="1">
    <citation type="submission" date="2016-01" db="EMBL/GenBank/DDBJ databases">
        <authorList>
            <person name="Manzoor S."/>
        </authorList>
    </citation>
    <scope>NUCLEOTIDE SEQUENCE [LARGE SCALE GENOMIC DNA]</scope>
    <source>
        <strain evidence="1">Methanoculleus sp MAB1</strain>
    </source>
</reference>
<protein>
    <submittedName>
        <fullName evidence="1">Uncharacterized protein</fullName>
    </submittedName>
</protein>
<dbReference type="Proteomes" id="UP000069850">
    <property type="component" value="Chromosome 1"/>
</dbReference>
<organism evidence="1 2">
    <name type="scientific">Methanoculleus bourgensis</name>
    <dbReference type="NCBI Taxonomy" id="83986"/>
    <lineage>
        <taxon>Archaea</taxon>
        <taxon>Methanobacteriati</taxon>
        <taxon>Methanobacteriota</taxon>
        <taxon>Stenosarchaea group</taxon>
        <taxon>Methanomicrobia</taxon>
        <taxon>Methanomicrobiales</taxon>
        <taxon>Methanomicrobiaceae</taxon>
        <taxon>Methanoculleus</taxon>
    </lineage>
</organism>
<gene>
    <name evidence="1" type="ORF">MMAB1_1750</name>
</gene>
<dbReference type="EMBL" id="LT158599">
    <property type="protein sequence ID" value="CVK32963.1"/>
    <property type="molecule type" value="Genomic_DNA"/>
</dbReference>